<dbReference type="EMBL" id="ATCL01000009">
    <property type="protein sequence ID" value="ERG68200.1"/>
    <property type="molecule type" value="Genomic_DNA"/>
</dbReference>
<reference evidence="3 4" key="1">
    <citation type="journal article" date="2013" name="Genome Announc.">
        <title>Draft Genome Sequence of Exiguobacterium pavilionensis Strain RW-2, with Wide Thermal, Salinity, and pH Tolerance, Isolated from Modern Freshwater Microbialites.</title>
        <authorList>
            <person name="White R.A.III."/>
            <person name="Grassa C.J."/>
            <person name="Suttle C.A."/>
        </authorList>
    </citation>
    <scope>NUCLEOTIDE SEQUENCE [LARGE SCALE GENOMIC DNA]</scope>
    <source>
        <strain evidence="3 4">RW-2</strain>
    </source>
</reference>
<evidence type="ECO:0000259" key="2">
    <source>
        <dbReference type="Pfam" id="PF20469"/>
    </source>
</evidence>
<name>U1N6N8_9BACL</name>
<accession>U1N6N8</accession>
<dbReference type="PATRIC" id="fig|1345023.5.peg.298"/>
<dbReference type="OrthoDB" id="9801813at2"/>
<dbReference type="PANTHER" id="PTHR43581:SF4">
    <property type="entry name" value="ATP_GTP PHOSPHATASE"/>
    <property type="match status" value="1"/>
</dbReference>
<dbReference type="InterPro" id="IPR041685">
    <property type="entry name" value="AAA_GajA/Old/RecF-like"/>
</dbReference>
<comment type="caution">
    <text evidence="3">The sequence shown here is derived from an EMBL/GenBank/DDBJ whole genome shotgun (WGS) entry which is preliminary data.</text>
</comment>
<evidence type="ECO:0000259" key="1">
    <source>
        <dbReference type="Pfam" id="PF13175"/>
    </source>
</evidence>
<sequence length="567" mass="65687">MYISKIHIHNYRSIIDEKFELSGFNLLVGANNSGKSTVINAILTFYEKIKFNSKNDFPKIGFFDKESWIEITYGLEKEEYDNLPDDYKSLDKNLTIRKLLYSADKQRFSTSQSNLFAVIDGQLDEKLFFGAKNVGNAKLGEVVYIPAVSNISDNLKMTGPSPLRDTINFLFKEAVQEHPSYNSLKKAFDNFNEFANEEKGIFNNIANPLNKGIEEWGISFKLRINPISTDEITKSLITYHFNDRNINNEEVGIDQYGHGFQRSIVFNLIKLSASFKKEKKSVKKEFNPKLVILLFEEPEAFLHPTQQDQLAYNLKKLSKNQEYQILITSHSSLFIGKANDQLNQIIKVNKSNGCSTLHQPTLKELENFFAYNKYFKTLFEDDLIEGVDEELSVQEEKFRYQLWLDSERASMFFADKIIITEGATEKILLDYLLDNDWADLKKEKIYVLDAMGKYNIHRYMKLLCLFGIKHSIFIDSDSQAKGKRINQHRILNNHINECVNEFTISDAYLIDPDLETFLNLPMPRKDRKPLDMIMALTENKINPDKLVELKAIISKLIDLHELELQTL</sequence>
<protein>
    <submittedName>
        <fullName evidence="3">Uncharacterized protein</fullName>
    </submittedName>
</protein>
<dbReference type="InterPro" id="IPR034139">
    <property type="entry name" value="TOPRIM_OLD"/>
</dbReference>
<dbReference type="Gene3D" id="3.40.50.300">
    <property type="entry name" value="P-loop containing nucleotide triphosphate hydrolases"/>
    <property type="match status" value="1"/>
</dbReference>
<dbReference type="InterPro" id="IPR051396">
    <property type="entry name" value="Bact_Antivir_Def_Nuclease"/>
</dbReference>
<dbReference type="PANTHER" id="PTHR43581">
    <property type="entry name" value="ATP/GTP PHOSPHATASE"/>
    <property type="match status" value="1"/>
</dbReference>
<evidence type="ECO:0000313" key="3">
    <source>
        <dbReference type="EMBL" id="ERG68200.1"/>
    </source>
</evidence>
<keyword evidence="4" id="KW-1185">Reference proteome</keyword>
<dbReference type="Pfam" id="PF13175">
    <property type="entry name" value="AAA_15"/>
    <property type="match status" value="1"/>
</dbReference>
<dbReference type="Proteomes" id="UP000016464">
    <property type="component" value="Unassembled WGS sequence"/>
</dbReference>
<proteinExistence type="predicted"/>
<dbReference type="Pfam" id="PF20469">
    <property type="entry name" value="OLD-like_TOPRIM"/>
    <property type="match status" value="1"/>
</dbReference>
<dbReference type="RefSeq" id="WP_021065462.1">
    <property type="nucleotide sequence ID" value="NZ_ATCL01000009.1"/>
</dbReference>
<feature type="domain" description="OLD protein-like TOPRIM" evidence="2">
    <location>
        <begin position="412"/>
        <end position="477"/>
    </location>
</feature>
<organism evidence="3 4">
    <name type="scientific">Exiguobacterium chiriqhucha RW-2</name>
    <dbReference type="NCBI Taxonomy" id="1345023"/>
    <lineage>
        <taxon>Bacteria</taxon>
        <taxon>Bacillati</taxon>
        <taxon>Bacillota</taxon>
        <taxon>Bacilli</taxon>
        <taxon>Bacillales</taxon>
        <taxon>Bacillales Family XII. Incertae Sedis</taxon>
        <taxon>Exiguobacterium</taxon>
    </lineage>
</organism>
<feature type="domain" description="Endonuclease GajA/Old nuclease/RecF-like AAA" evidence="1">
    <location>
        <begin position="1"/>
        <end position="335"/>
    </location>
</feature>
<dbReference type="eggNOG" id="COG3593">
    <property type="taxonomic scope" value="Bacteria"/>
</dbReference>
<dbReference type="CDD" id="cd01026">
    <property type="entry name" value="TOPRIM_OLD"/>
    <property type="match status" value="1"/>
</dbReference>
<dbReference type="SUPFAM" id="SSF52540">
    <property type="entry name" value="P-loop containing nucleoside triphosphate hydrolases"/>
    <property type="match status" value="1"/>
</dbReference>
<gene>
    <name evidence="3" type="ORF">M467_13035</name>
</gene>
<evidence type="ECO:0000313" key="4">
    <source>
        <dbReference type="Proteomes" id="UP000016464"/>
    </source>
</evidence>
<dbReference type="eggNOG" id="COG4637">
    <property type="taxonomic scope" value="Bacteria"/>
</dbReference>
<dbReference type="InterPro" id="IPR027417">
    <property type="entry name" value="P-loop_NTPase"/>
</dbReference>
<dbReference type="AlphaFoldDB" id="U1N6N8"/>